<organism evidence="1 2">
    <name type="scientific">Corynebacterium xerosis</name>
    <dbReference type="NCBI Taxonomy" id="1725"/>
    <lineage>
        <taxon>Bacteria</taxon>
        <taxon>Bacillati</taxon>
        <taxon>Actinomycetota</taxon>
        <taxon>Actinomycetes</taxon>
        <taxon>Mycobacteriales</taxon>
        <taxon>Corynebacteriaceae</taxon>
        <taxon>Corynebacterium</taxon>
    </lineage>
</organism>
<sequence>MGVKRDIRWVSEARFKPYREECDGDDDKAWRLYEWNAKVASALTECIHHVEVLFRNSIMEQLEKIHPLAYPWHLDNKTIKEVAAKQSRDATSPAEPDDIIAHLNLGFWKKLLQDKPTANEDLWRHHLRNAFPHAHTDRKTVLNGVEDLFELRNRCAHHDSLLRFDPSVELKKIIKLASWIDPDAARWIEEIERVTDAVRERPVPPKLDTAIIGHRNDEVYKIYEQVGALINSADRKIAPVTYIGFYHDKRIDPEFPKILEIEVPKTWSAKEADRLKKSSDANEKRLGRVMSCALRHGIAPGGNYEVYHLSPIRSTETSRTRSRGPILHEKRGRGSGFVKGGLRYFSLSTLLHASDTTDLV</sequence>
<accession>A0A6B8TDN7</accession>
<dbReference type="EMBL" id="CP046322">
    <property type="protein sequence ID" value="QGS33584.1"/>
    <property type="molecule type" value="Genomic_DNA"/>
</dbReference>
<gene>
    <name evidence="1" type="ORF">FOB82_00145</name>
</gene>
<evidence type="ECO:0000313" key="2">
    <source>
        <dbReference type="Proteomes" id="UP000426857"/>
    </source>
</evidence>
<evidence type="ECO:0000313" key="1">
    <source>
        <dbReference type="EMBL" id="QGS33584.1"/>
    </source>
</evidence>
<protein>
    <recommendedName>
        <fullName evidence="3">Abi family protein</fullName>
    </recommendedName>
</protein>
<dbReference type="AlphaFoldDB" id="A0A6B8TDN7"/>
<reference evidence="1 2" key="1">
    <citation type="submission" date="2019-11" db="EMBL/GenBank/DDBJ databases">
        <title>FDA dAtabase for Regulatory Grade micrObial Sequences (FDA-ARGOS): Supporting development and validation of Infectious Disease Dx tests.</title>
        <authorList>
            <person name="Kerrigan L."/>
            <person name="Long C."/>
            <person name="Tallon L."/>
            <person name="Sadzewicz L."/>
            <person name="Vavikolanu K."/>
            <person name="Mehta A."/>
            <person name="Aluvathingal J."/>
            <person name="Nadendla S."/>
            <person name="Yan Y."/>
            <person name="Sichtig H."/>
        </authorList>
    </citation>
    <scope>NUCLEOTIDE SEQUENCE [LARGE SCALE GENOMIC DNA]</scope>
    <source>
        <strain evidence="1 2">FDAARGOS_674</strain>
    </source>
</reference>
<dbReference type="KEGG" id="cxe:FOB82_00145"/>
<proteinExistence type="predicted"/>
<evidence type="ECO:0008006" key="3">
    <source>
        <dbReference type="Google" id="ProtNLM"/>
    </source>
</evidence>
<dbReference type="Proteomes" id="UP000426857">
    <property type="component" value="Chromosome"/>
</dbReference>
<name>A0A6B8TDN7_9CORY</name>
<dbReference type="RefSeq" id="WP_155867051.1">
    <property type="nucleotide sequence ID" value="NZ_CP046322.1"/>
</dbReference>